<accession>A0A7U0KRI6</accession>
<dbReference type="NCBIfam" id="TIGR01974">
    <property type="entry name" value="NDH_I_L"/>
    <property type="match status" value="1"/>
</dbReference>
<evidence type="ECO:0000256" key="11">
    <source>
        <dbReference type="ARBA" id="ARBA00023027"/>
    </source>
</evidence>
<feature type="transmembrane region" description="Helical" evidence="16">
    <location>
        <begin position="167"/>
        <end position="189"/>
    </location>
</feature>
<evidence type="ECO:0000256" key="7">
    <source>
        <dbReference type="ARBA" id="ARBA00022792"/>
    </source>
</evidence>
<dbReference type="Gene3D" id="1.20.5.2700">
    <property type="match status" value="1"/>
</dbReference>
<dbReference type="PANTHER" id="PTHR42829">
    <property type="entry name" value="NADH-UBIQUINONE OXIDOREDUCTASE CHAIN 5"/>
    <property type="match status" value="1"/>
</dbReference>
<dbReference type="PRINTS" id="PR01434">
    <property type="entry name" value="NADHDHGNASE5"/>
</dbReference>
<comment type="function">
    <text evidence="16">Core subunit of the mitochondrial membrane respiratory chain NADH dehydrogenase (Complex I) which catalyzes electron transfer from NADH through the respiratory chain, using ubiquinone as an electron acceptor. Essential for the catalytic activity and assembly of complex I.</text>
</comment>
<feature type="domain" description="NADH dehydrogenase subunit 5 C-terminal" evidence="19">
    <location>
        <begin position="434"/>
        <end position="638"/>
    </location>
</feature>
<feature type="transmembrane region" description="Helical" evidence="16">
    <location>
        <begin position="253"/>
        <end position="270"/>
    </location>
</feature>
<dbReference type="PANTHER" id="PTHR42829:SF2">
    <property type="entry name" value="NADH-UBIQUINONE OXIDOREDUCTASE CHAIN 5"/>
    <property type="match status" value="1"/>
</dbReference>
<feature type="transmembrane region" description="Helical" evidence="16">
    <location>
        <begin position="421"/>
        <end position="444"/>
    </location>
</feature>
<evidence type="ECO:0000256" key="8">
    <source>
        <dbReference type="ARBA" id="ARBA00022967"/>
    </source>
</evidence>
<dbReference type="Pfam" id="PF00361">
    <property type="entry name" value="Proton_antipo_M"/>
    <property type="match status" value="1"/>
</dbReference>
<feature type="transmembrane region" description="Helical" evidence="16">
    <location>
        <begin position="136"/>
        <end position="155"/>
    </location>
</feature>
<name>A0A7U0KRI6_9STRA</name>
<dbReference type="RefSeq" id="YP_010152742.1">
    <property type="nucleotide sequence ID" value="NC_057169.1"/>
</dbReference>
<keyword evidence="8" id="KW-1278">Translocase</keyword>
<dbReference type="GO" id="GO:0003954">
    <property type="term" value="F:NADH dehydrogenase activity"/>
    <property type="evidence" value="ECO:0007669"/>
    <property type="project" value="TreeGrafter"/>
</dbReference>
<dbReference type="AlphaFoldDB" id="A0A7U0KRI6"/>
<evidence type="ECO:0000256" key="15">
    <source>
        <dbReference type="ARBA" id="ARBA00049551"/>
    </source>
</evidence>
<reference evidence="20" key="1">
    <citation type="journal article" date="2021" name="Genome Biol. Evol.">
        <title>Mitochondrial genome evolution in pelagophyte algae.</title>
        <authorList>
            <person name="Sibbald S.J."/>
            <person name="Lawton M."/>
            <person name="Archibald J.M."/>
        </authorList>
    </citation>
    <scope>NUCLEOTIDE SEQUENCE</scope>
    <source>
        <strain evidence="20">CCMP1510</strain>
    </source>
</reference>
<feature type="transmembrane region" description="Helical" evidence="16">
    <location>
        <begin position="621"/>
        <end position="642"/>
    </location>
</feature>
<feature type="transmembrane region" description="Helical" evidence="16">
    <location>
        <begin position="378"/>
        <end position="401"/>
    </location>
</feature>
<feature type="transmembrane region" description="Helical" evidence="16">
    <location>
        <begin position="648"/>
        <end position="667"/>
    </location>
</feature>
<evidence type="ECO:0000259" key="19">
    <source>
        <dbReference type="Pfam" id="PF06455"/>
    </source>
</evidence>
<evidence type="ECO:0000256" key="4">
    <source>
        <dbReference type="ARBA" id="ARBA00022448"/>
    </source>
</evidence>
<evidence type="ECO:0000256" key="10">
    <source>
        <dbReference type="ARBA" id="ARBA00022989"/>
    </source>
</evidence>
<dbReference type="InterPro" id="IPR018393">
    <property type="entry name" value="NADHpl_OxRdtase_5_subgr"/>
</dbReference>
<dbReference type="Pfam" id="PF06455">
    <property type="entry name" value="NADH5_C"/>
    <property type="match status" value="1"/>
</dbReference>
<dbReference type="Pfam" id="PF00662">
    <property type="entry name" value="Proton_antipo_N"/>
    <property type="match status" value="1"/>
</dbReference>
<keyword evidence="6 16" id="KW-0812">Transmembrane</keyword>
<feature type="transmembrane region" description="Helical" evidence="16">
    <location>
        <begin position="464"/>
        <end position="482"/>
    </location>
</feature>
<evidence type="ECO:0000256" key="13">
    <source>
        <dbReference type="ARBA" id="ARBA00023128"/>
    </source>
</evidence>
<dbReference type="EMBL" id="MW438350">
    <property type="protein sequence ID" value="QQW50390.1"/>
    <property type="molecule type" value="Genomic_DNA"/>
</dbReference>
<evidence type="ECO:0000256" key="2">
    <source>
        <dbReference type="ARBA" id="ARBA00012944"/>
    </source>
</evidence>
<evidence type="ECO:0000259" key="17">
    <source>
        <dbReference type="Pfam" id="PF00361"/>
    </source>
</evidence>
<evidence type="ECO:0000259" key="18">
    <source>
        <dbReference type="Pfam" id="PF00662"/>
    </source>
</evidence>
<evidence type="ECO:0000256" key="5">
    <source>
        <dbReference type="ARBA" id="ARBA00022660"/>
    </source>
</evidence>
<evidence type="ECO:0000256" key="9">
    <source>
        <dbReference type="ARBA" id="ARBA00022982"/>
    </source>
</evidence>
<dbReference type="InterPro" id="IPR001516">
    <property type="entry name" value="Proton_antipo_N"/>
</dbReference>
<keyword evidence="10 16" id="KW-1133">Transmembrane helix</keyword>
<gene>
    <name evidence="20" type="primary">nad5</name>
</gene>
<dbReference type="InterPro" id="IPR003945">
    <property type="entry name" value="NU5C-like"/>
</dbReference>
<dbReference type="NCBIfam" id="NF005141">
    <property type="entry name" value="PRK06590.1"/>
    <property type="match status" value="1"/>
</dbReference>
<sequence length="671" mass="75645">MYLSAVFLPFLGAFFSGIFGRFLGSKGAVLLTSTATAMAAVLSFCIFYEVSFCGSVCYLKMCSWINVEFFYNDWGFLFDVLTGVMLVVVSFISTLVHFYSSEYMSHDPCLPRFMSYLSLFTAFMLVLVSADNLIQMFLGWEGIGLASYLLINFWFSRLQANKAAIKAMLVNRIGDFCLALAIFLIYFFFQTVEYDSVFVACNCFKEQTVNFVFFESSMSTVAGILLFFGAVGKSAQIGLHTWLPDAMEGPTPVSALIHAATLVTAGVFLIARTSPILENSEIVLSIISLFGAFTAFFAASTGLLQNDLKRVIAYSTCSQLGYMMFACGFSNYSTGIFHLANHAFFKALLFLSAGSIIHGVQDEQDLRKFGGLRKLLPFTYAMVFIGSSSLMGFPFLTGYYSKDFILENAYAKFSVTGHFCFWLGCFAAFFTAFYSIRLLFLVFLAEPNGFRPILSKAHESSLKISIPLGILAIPSIILGYFFQEMFIGIGTHFWGNSIFVLPSNVSQIDAEFIPFRVKILPVFFSLTGAFLAFFLFSEYKRLLYELKKSVLGKLFYIFLNKKWFFDKVYNEFLIQHLFTFGYSTTYKTLDKGLVELLMGPKGFAYSSFSISNLLKNFQSGFIYHYSFFLFISASFFIFITVISKTSFFLFDLKLLSVFFFSIFASNLKITH</sequence>
<dbReference type="GO" id="GO:0015990">
    <property type="term" value="P:electron transport coupled proton transport"/>
    <property type="evidence" value="ECO:0007669"/>
    <property type="project" value="TreeGrafter"/>
</dbReference>
<dbReference type="GO" id="GO:0008137">
    <property type="term" value="F:NADH dehydrogenase (ubiquinone) activity"/>
    <property type="evidence" value="ECO:0007669"/>
    <property type="project" value="UniProtKB-EC"/>
</dbReference>
<feature type="transmembrane region" description="Helical" evidence="16">
    <location>
        <begin position="519"/>
        <end position="539"/>
    </location>
</feature>
<dbReference type="PRINTS" id="PR01435">
    <property type="entry name" value="NPOXDRDTASE5"/>
</dbReference>
<feature type="transmembrane region" description="Helical" evidence="16">
    <location>
        <begin position="81"/>
        <end position="101"/>
    </location>
</feature>
<feature type="domain" description="NADH:quinone oxidoreductase/Mrp antiporter transmembrane" evidence="17">
    <location>
        <begin position="130"/>
        <end position="417"/>
    </location>
</feature>
<feature type="domain" description="NADH-Ubiquinone oxidoreductase (complex I) chain 5 N-terminal" evidence="18">
    <location>
        <begin position="64"/>
        <end position="114"/>
    </location>
</feature>
<dbReference type="GeneID" id="67154289"/>
<proteinExistence type="inferred from homology"/>
<evidence type="ECO:0000313" key="20">
    <source>
        <dbReference type="EMBL" id="QQW50390.1"/>
    </source>
</evidence>
<keyword evidence="9" id="KW-0249">Electron transport</keyword>
<feature type="transmembrane region" description="Helical" evidence="16">
    <location>
        <begin position="113"/>
        <end position="130"/>
    </location>
</feature>
<keyword evidence="7" id="KW-0999">Mitochondrion inner membrane</keyword>
<comment type="similarity">
    <text evidence="16">Belongs to the complex I subunit 5 family.</text>
</comment>
<keyword evidence="12 16" id="KW-0830">Ubiquinone</keyword>
<feature type="transmembrane region" description="Helical" evidence="16">
    <location>
        <begin position="311"/>
        <end position="333"/>
    </location>
</feature>
<feature type="transmembrane region" description="Helical" evidence="16">
    <location>
        <begin position="36"/>
        <end position="61"/>
    </location>
</feature>
<evidence type="ECO:0000256" key="3">
    <source>
        <dbReference type="ARBA" id="ARBA00021096"/>
    </source>
</evidence>
<dbReference type="GO" id="GO:0042773">
    <property type="term" value="P:ATP synthesis coupled electron transport"/>
    <property type="evidence" value="ECO:0007669"/>
    <property type="project" value="InterPro"/>
</dbReference>
<dbReference type="InterPro" id="IPR010934">
    <property type="entry name" value="NADH_DH_su5_C"/>
</dbReference>
<keyword evidence="13 16" id="KW-0496">Mitochondrion</keyword>
<evidence type="ECO:0000256" key="6">
    <source>
        <dbReference type="ARBA" id="ARBA00022692"/>
    </source>
</evidence>
<comment type="catalytic activity">
    <reaction evidence="15 16">
        <text>a ubiquinone + NADH + 5 H(+)(in) = a ubiquinol + NAD(+) + 4 H(+)(out)</text>
        <dbReference type="Rhea" id="RHEA:29091"/>
        <dbReference type="Rhea" id="RHEA-COMP:9565"/>
        <dbReference type="Rhea" id="RHEA-COMP:9566"/>
        <dbReference type="ChEBI" id="CHEBI:15378"/>
        <dbReference type="ChEBI" id="CHEBI:16389"/>
        <dbReference type="ChEBI" id="CHEBI:17976"/>
        <dbReference type="ChEBI" id="CHEBI:57540"/>
        <dbReference type="ChEBI" id="CHEBI:57945"/>
        <dbReference type="EC" id="7.1.1.2"/>
    </reaction>
</comment>
<keyword evidence="5" id="KW-0679">Respiratory chain</keyword>
<feature type="transmembrane region" description="Helical" evidence="16">
    <location>
        <begin position="209"/>
        <end position="232"/>
    </location>
</feature>
<keyword evidence="14 16" id="KW-0472">Membrane</keyword>
<evidence type="ECO:0000256" key="12">
    <source>
        <dbReference type="ARBA" id="ARBA00023075"/>
    </source>
</evidence>
<keyword evidence="11 16" id="KW-0520">NAD</keyword>
<evidence type="ECO:0000256" key="14">
    <source>
        <dbReference type="ARBA" id="ARBA00023136"/>
    </source>
</evidence>
<evidence type="ECO:0000256" key="1">
    <source>
        <dbReference type="ARBA" id="ARBA00004448"/>
    </source>
</evidence>
<feature type="transmembrane region" description="Helical" evidence="16">
    <location>
        <begin position="6"/>
        <end position="24"/>
    </location>
</feature>
<keyword evidence="4 16" id="KW-0813">Transport</keyword>
<dbReference type="InterPro" id="IPR001750">
    <property type="entry name" value="ND/Mrp_TM"/>
</dbReference>
<evidence type="ECO:0000256" key="16">
    <source>
        <dbReference type="RuleBase" id="RU003404"/>
    </source>
</evidence>
<geneLocation type="mitochondrion" evidence="20"/>
<protein>
    <recommendedName>
        <fullName evidence="3 16">NADH-ubiquinone oxidoreductase chain 5</fullName>
        <ecNumber evidence="2 16">7.1.1.2</ecNumber>
    </recommendedName>
</protein>
<dbReference type="GO" id="GO:0005743">
    <property type="term" value="C:mitochondrial inner membrane"/>
    <property type="evidence" value="ECO:0007669"/>
    <property type="project" value="UniProtKB-SubCell"/>
</dbReference>
<comment type="subcellular location">
    <subcellularLocation>
        <location evidence="1">Mitochondrion inner membrane</location>
        <topology evidence="1">Multi-pass membrane protein</topology>
    </subcellularLocation>
</comment>
<organism evidence="20">
    <name type="scientific">Aureoumbra lagunensis</name>
    <dbReference type="NCBI Taxonomy" id="44058"/>
    <lineage>
        <taxon>Eukaryota</taxon>
        <taxon>Sar</taxon>
        <taxon>Stramenopiles</taxon>
        <taxon>Ochrophyta</taxon>
        <taxon>Pelagophyceae</taxon>
        <taxon>Pelagomonadales</taxon>
        <taxon>Aureoumbra</taxon>
    </lineage>
</organism>
<dbReference type="EC" id="7.1.1.2" evidence="2 16"/>
<feature type="transmembrane region" description="Helical" evidence="16">
    <location>
        <begin position="282"/>
        <end position="304"/>
    </location>
</feature>